<evidence type="ECO:0000313" key="8">
    <source>
        <dbReference type="Proteomes" id="UP001158049"/>
    </source>
</evidence>
<dbReference type="InterPro" id="IPR029016">
    <property type="entry name" value="GAF-like_dom_sf"/>
</dbReference>
<dbReference type="Gene3D" id="3.30.450.40">
    <property type="match status" value="1"/>
</dbReference>
<evidence type="ECO:0000259" key="6">
    <source>
        <dbReference type="PROSITE" id="PS51078"/>
    </source>
</evidence>
<dbReference type="EMBL" id="FXUL01000030">
    <property type="protein sequence ID" value="SMP79001.1"/>
    <property type="molecule type" value="Genomic_DNA"/>
</dbReference>
<dbReference type="SMART" id="SM00346">
    <property type="entry name" value="HTH_ICLR"/>
    <property type="match status" value="1"/>
</dbReference>
<dbReference type="InterPro" id="IPR036390">
    <property type="entry name" value="WH_DNA-bd_sf"/>
</dbReference>
<protein>
    <submittedName>
        <fullName evidence="7">Transcriptional regulator, IclR family</fullName>
    </submittedName>
</protein>
<dbReference type="PANTHER" id="PTHR30136:SF35">
    <property type="entry name" value="HTH-TYPE TRANSCRIPTIONAL REGULATOR RV1719"/>
    <property type="match status" value="1"/>
</dbReference>
<keyword evidence="8" id="KW-1185">Reference proteome</keyword>
<comment type="caution">
    <text evidence="7">The sequence shown here is derived from an EMBL/GenBank/DDBJ whole genome shotgun (WGS) entry which is preliminary data.</text>
</comment>
<dbReference type="Pfam" id="PF01614">
    <property type="entry name" value="IclR_C"/>
    <property type="match status" value="1"/>
</dbReference>
<dbReference type="InterPro" id="IPR036388">
    <property type="entry name" value="WH-like_DNA-bd_sf"/>
</dbReference>
<dbReference type="PROSITE" id="PS51077">
    <property type="entry name" value="HTH_ICLR"/>
    <property type="match status" value="1"/>
</dbReference>
<evidence type="ECO:0000256" key="1">
    <source>
        <dbReference type="ARBA" id="ARBA00023015"/>
    </source>
</evidence>
<proteinExistence type="predicted"/>
<organism evidence="7 8">
    <name type="scientific">Noviherbaspirillum suwonense</name>
    <dbReference type="NCBI Taxonomy" id="1224511"/>
    <lineage>
        <taxon>Bacteria</taxon>
        <taxon>Pseudomonadati</taxon>
        <taxon>Pseudomonadota</taxon>
        <taxon>Betaproteobacteria</taxon>
        <taxon>Burkholderiales</taxon>
        <taxon>Oxalobacteraceae</taxon>
        <taxon>Noviherbaspirillum</taxon>
    </lineage>
</organism>
<dbReference type="InterPro" id="IPR050707">
    <property type="entry name" value="HTH_MetabolicPath_Reg"/>
</dbReference>
<dbReference type="SUPFAM" id="SSF55781">
    <property type="entry name" value="GAF domain-like"/>
    <property type="match status" value="1"/>
</dbReference>
<feature type="domain" description="HTH iclR-type" evidence="5">
    <location>
        <begin position="25"/>
        <end position="87"/>
    </location>
</feature>
<evidence type="ECO:0000313" key="7">
    <source>
        <dbReference type="EMBL" id="SMP79001.1"/>
    </source>
</evidence>
<dbReference type="SUPFAM" id="SSF46785">
    <property type="entry name" value="Winged helix' DNA-binding domain"/>
    <property type="match status" value="1"/>
</dbReference>
<dbReference type="Proteomes" id="UP001158049">
    <property type="component" value="Unassembled WGS sequence"/>
</dbReference>
<keyword evidence="2" id="KW-0238">DNA-binding</keyword>
<keyword evidence="3" id="KW-0804">Transcription</keyword>
<name>A0ABY1QRQ0_9BURK</name>
<feature type="compositionally biased region" description="Basic and acidic residues" evidence="4">
    <location>
        <begin position="7"/>
        <end position="22"/>
    </location>
</feature>
<dbReference type="InterPro" id="IPR005471">
    <property type="entry name" value="Tscrpt_reg_IclR_N"/>
</dbReference>
<dbReference type="PROSITE" id="PS51078">
    <property type="entry name" value="ICLR_ED"/>
    <property type="match status" value="1"/>
</dbReference>
<accession>A0ABY1QRQ0</accession>
<feature type="region of interest" description="Disordered" evidence="4">
    <location>
        <begin position="1"/>
        <end position="22"/>
    </location>
</feature>
<dbReference type="Gene3D" id="1.10.10.10">
    <property type="entry name" value="Winged helix-like DNA-binding domain superfamily/Winged helix DNA-binding domain"/>
    <property type="match status" value="1"/>
</dbReference>
<dbReference type="RefSeq" id="WP_283445200.1">
    <property type="nucleotide sequence ID" value="NZ_FXUL01000030.1"/>
</dbReference>
<dbReference type="InterPro" id="IPR014757">
    <property type="entry name" value="Tscrpt_reg_IclR_C"/>
</dbReference>
<evidence type="ECO:0000256" key="3">
    <source>
        <dbReference type="ARBA" id="ARBA00023163"/>
    </source>
</evidence>
<evidence type="ECO:0000256" key="2">
    <source>
        <dbReference type="ARBA" id="ARBA00023125"/>
    </source>
</evidence>
<dbReference type="Pfam" id="PF09339">
    <property type="entry name" value="HTH_IclR"/>
    <property type="match status" value="1"/>
</dbReference>
<gene>
    <name evidence="7" type="ORF">SAMN06295970_13030</name>
</gene>
<dbReference type="PANTHER" id="PTHR30136">
    <property type="entry name" value="HELIX-TURN-HELIX TRANSCRIPTIONAL REGULATOR, ICLR FAMILY"/>
    <property type="match status" value="1"/>
</dbReference>
<sequence length="267" mass="29383">MKLQRAQTKEEQKDVGQSEKSGDSVRAVERALDILMAFTADRSDLTVAELLKRVDLSRPTLYRLLYTLERSGFLTAQGEPQQFRLGPSVAHLAHVWTSGLDIAELARPILRNLWEQTGETVAVFELQGMYRLCVAELPSPQPLSFKRGVGYRERIMVGASGRAILAHADVSAMKMQEYTHDTSVNLANYTEELARIRQRGYATSHDELLQGATAIAAPFFNTTGRVAGSLAVFGPSARLNAGRVSEYGELLIVSAKEMSEALGLRAT</sequence>
<reference evidence="7 8" key="1">
    <citation type="submission" date="2017-05" db="EMBL/GenBank/DDBJ databases">
        <authorList>
            <person name="Varghese N."/>
            <person name="Submissions S."/>
        </authorList>
    </citation>
    <scope>NUCLEOTIDE SEQUENCE [LARGE SCALE GENOMIC DNA]</scope>
    <source>
        <strain evidence="7 8">DSM 26001</strain>
    </source>
</reference>
<feature type="domain" description="IclR-ED" evidence="6">
    <location>
        <begin position="88"/>
        <end position="264"/>
    </location>
</feature>
<keyword evidence="1" id="KW-0805">Transcription regulation</keyword>
<evidence type="ECO:0000259" key="5">
    <source>
        <dbReference type="PROSITE" id="PS51077"/>
    </source>
</evidence>
<evidence type="ECO:0000256" key="4">
    <source>
        <dbReference type="SAM" id="MobiDB-lite"/>
    </source>
</evidence>